<dbReference type="KEGG" id="taw:EI545_08030"/>
<feature type="compositionally biased region" description="Basic and acidic residues" evidence="1">
    <location>
        <begin position="40"/>
        <end position="55"/>
    </location>
</feature>
<dbReference type="OrthoDB" id="8247381at2"/>
<feature type="region of interest" description="Disordered" evidence="1">
    <location>
        <begin position="30"/>
        <end position="71"/>
    </location>
</feature>
<evidence type="ECO:0000313" key="3">
    <source>
        <dbReference type="Proteomes" id="UP000282002"/>
    </source>
</evidence>
<keyword evidence="3" id="KW-1185">Reference proteome</keyword>
<accession>A0A3S8U548</accession>
<reference evidence="2 3" key="1">
    <citation type="submission" date="2018-12" db="EMBL/GenBank/DDBJ databases">
        <title>Complete genome sequencing of Tabrizicola sp. K13M18.</title>
        <authorList>
            <person name="Bae J.-W."/>
        </authorList>
    </citation>
    <scope>NUCLEOTIDE SEQUENCE [LARGE SCALE GENOMIC DNA]</scope>
    <source>
        <strain evidence="2 3">K13M18</strain>
    </source>
</reference>
<evidence type="ECO:0000256" key="1">
    <source>
        <dbReference type="SAM" id="MobiDB-lite"/>
    </source>
</evidence>
<dbReference type="EMBL" id="CP034328">
    <property type="protein sequence ID" value="AZL58792.1"/>
    <property type="molecule type" value="Genomic_DNA"/>
</dbReference>
<dbReference type="Proteomes" id="UP000282002">
    <property type="component" value="Chromosome"/>
</dbReference>
<name>A0A3S8U548_9RHOB</name>
<gene>
    <name evidence="2" type="ORF">EI545_08030</name>
</gene>
<feature type="compositionally biased region" description="Basic and acidic residues" evidence="1">
    <location>
        <begin position="61"/>
        <end position="71"/>
    </location>
</feature>
<sequence>MRVEDKERRHPNRAERRALRTAELSIFVKKYGRRAQKNADPNDRTHDRDVEKQIRQMDPIELDRLLREDEE</sequence>
<proteinExistence type="predicted"/>
<dbReference type="AlphaFoldDB" id="A0A3S8U548"/>
<protein>
    <submittedName>
        <fullName evidence="2">Uncharacterized protein</fullName>
    </submittedName>
</protein>
<evidence type="ECO:0000313" key="2">
    <source>
        <dbReference type="EMBL" id="AZL58792.1"/>
    </source>
</evidence>
<organism evidence="2 3">
    <name type="scientific">Tabrizicola piscis</name>
    <dbReference type="NCBI Taxonomy" id="2494374"/>
    <lineage>
        <taxon>Bacteria</taxon>
        <taxon>Pseudomonadati</taxon>
        <taxon>Pseudomonadota</taxon>
        <taxon>Alphaproteobacteria</taxon>
        <taxon>Rhodobacterales</taxon>
        <taxon>Paracoccaceae</taxon>
        <taxon>Tabrizicola</taxon>
    </lineage>
</organism>